<evidence type="ECO:0000313" key="1">
    <source>
        <dbReference type="EMBL" id="MPM89878.1"/>
    </source>
</evidence>
<dbReference type="EMBL" id="VSSQ01037243">
    <property type="protein sequence ID" value="MPM89878.1"/>
    <property type="molecule type" value="Genomic_DNA"/>
</dbReference>
<protein>
    <submittedName>
        <fullName evidence="1">Uncharacterized protein</fullName>
    </submittedName>
</protein>
<gene>
    <name evidence="1" type="ORF">SDC9_136993</name>
</gene>
<dbReference type="AlphaFoldDB" id="A0A645DLC2"/>
<sequence length="152" mass="16664">MQAAQVHFDELGQVRRHARHVQFVHQHGHQALVDLHCGGLFSTLVVDRHLHVQLGLGVHALEVNVQNQLLEGVELHVAQQHLGSLAVDFHVQHGSVEGFLLQGVPQVVVVQLDQLGLAFTTVDDTGRAARNTQTAARTRALLGALKSDKFHN</sequence>
<accession>A0A645DLC2</accession>
<reference evidence="1" key="1">
    <citation type="submission" date="2019-08" db="EMBL/GenBank/DDBJ databases">
        <authorList>
            <person name="Kucharzyk K."/>
            <person name="Murdoch R.W."/>
            <person name="Higgins S."/>
            <person name="Loffler F."/>
        </authorList>
    </citation>
    <scope>NUCLEOTIDE SEQUENCE</scope>
</reference>
<organism evidence="1">
    <name type="scientific">bioreactor metagenome</name>
    <dbReference type="NCBI Taxonomy" id="1076179"/>
    <lineage>
        <taxon>unclassified sequences</taxon>
        <taxon>metagenomes</taxon>
        <taxon>ecological metagenomes</taxon>
    </lineage>
</organism>
<name>A0A645DLC2_9ZZZZ</name>
<proteinExistence type="predicted"/>
<comment type="caution">
    <text evidence="1">The sequence shown here is derived from an EMBL/GenBank/DDBJ whole genome shotgun (WGS) entry which is preliminary data.</text>
</comment>